<dbReference type="InterPro" id="IPR011527">
    <property type="entry name" value="ABC1_TM_dom"/>
</dbReference>
<dbReference type="InterPro" id="IPR003593">
    <property type="entry name" value="AAA+_ATPase"/>
</dbReference>
<dbReference type="PANTHER" id="PTHR43394:SF1">
    <property type="entry name" value="ATP-BINDING CASSETTE SUB-FAMILY B MEMBER 10, MITOCHONDRIAL"/>
    <property type="match status" value="1"/>
</dbReference>
<dbReference type="FunFam" id="3.40.50.300:FF:000913">
    <property type="entry name" value="ABC multidrug transporter SitT"/>
    <property type="match status" value="1"/>
</dbReference>
<dbReference type="PROSITE" id="PS00211">
    <property type="entry name" value="ABC_TRANSPORTER_1"/>
    <property type="match status" value="2"/>
</dbReference>
<accession>A0A9N9YRP0</accession>
<feature type="transmembrane region" description="Helical" evidence="9">
    <location>
        <begin position="296"/>
        <end position="319"/>
    </location>
</feature>
<gene>
    <name evidence="12" type="ORF">CRHIZ90672A_00002096</name>
</gene>
<dbReference type="InterPro" id="IPR017871">
    <property type="entry name" value="ABC_transporter-like_CS"/>
</dbReference>
<dbReference type="Pfam" id="PF00664">
    <property type="entry name" value="ABC_membrane"/>
    <property type="match status" value="2"/>
</dbReference>
<dbReference type="Gene3D" id="1.20.1560.10">
    <property type="entry name" value="ABC transporter type 1, transmembrane domain"/>
    <property type="match status" value="1"/>
</dbReference>
<keyword evidence="3 9" id="KW-0812">Transmembrane</keyword>
<dbReference type="Proteomes" id="UP000696573">
    <property type="component" value="Unassembled WGS sequence"/>
</dbReference>
<feature type="transmembrane region" description="Helical" evidence="9">
    <location>
        <begin position="745"/>
        <end position="770"/>
    </location>
</feature>
<reference evidence="12" key="1">
    <citation type="submission" date="2021-10" db="EMBL/GenBank/DDBJ databases">
        <authorList>
            <person name="Piombo E."/>
        </authorList>
    </citation>
    <scope>NUCLEOTIDE SEQUENCE</scope>
</reference>
<comment type="caution">
    <text evidence="12">The sequence shown here is derived from an EMBL/GenBank/DDBJ whole genome shotgun (WGS) entry which is preliminary data.</text>
</comment>
<evidence type="ECO:0000256" key="7">
    <source>
        <dbReference type="ARBA" id="ARBA00023136"/>
    </source>
</evidence>
<feature type="region of interest" description="Disordered" evidence="8">
    <location>
        <begin position="455"/>
        <end position="482"/>
    </location>
</feature>
<dbReference type="GO" id="GO:0016887">
    <property type="term" value="F:ATP hydrolysis activity"/>
    <property type="evidence" value="ECO:0007669"/>
    <property type="project" value="InterPro"/>
</dbReference>
<feature type="transmembrane region" description="Helical" evidence="9">
    <location>
        <begin position="331"/>
        <end position="352"/>
    </location>
</feature>
<feature type="transmembrane region" description="Helical" evidence="9">
    <location>
        <begin position="192"/>
        <end position="212"/>
    </location>
</feature>
<dbReference type="CDD" id="cd18577">
    <property type="entry name" value="ABC_6TM_Pgp_ABCB1_D1_like"/>
    <property type="match status" value="1"/>
</dbReference>
<dbReference type="InterPro" id="IPR027417">
    <property type="entry name" value="P-loop_NTPase"/>
</dbReference>
<feature type="compositionally biased region" description="Basic and acidic residues" evidence="8">
    <location>
        <begin position="456"/>
        <end position="471"/>
    </location>
</feature>
<keyword evidence="13" id="KW-1185">Reference proteome</keyword>
<dbReference type="GO" id="GO:0005743">
    <property type="term" value="C:mitochondrial inner membrane"/>
    <property type="evidence" value="ECO:0007669"/>
    <property type="project" value="TreeGrafter"/>
</dbReference>
<dbReference type="CDD" id="cd03249">
    <property type="entry name" value="ABC_MTABC3_MDL1_MDL2"/>
    <property type="match status" value="1"/>
</dbReference>
<keyword evidence="5" id="KW-0067">ATP-binding</keyword>
<feature type="transmembrane region" description="Helical" evidence="9">
    <location>
        <begin position="1010"/>
        <end position="1031"/>
    </location>
</feature>
<comment type="similarity">
    <text evidence="2">Belongs to the ABC transporter superfamily. ABCB family. Multidrug resistance exporter (TC 3.A.1.201) subfamily.</text>
</comment>
<dbReference type="GO" id="GO:0015421">
    <property type="term" value="F:ABC-type oligopeptide transporter activity"/>
    <property type="evidence" value="ECO:0007669"/>
    <property type="project" value="TreeGrafter"/>
</dbReference>
<dbReference type="PROSITE" id="PS50893">
    <property type="entry name" value="ABC_TRANSPORTER_2"/>
    <property type="match status" value="2"/>
</dbReference>
<evidence type="ECO:0000256" key="3">
    <source>
        <dbReference type="ARBA" id="ARBA00022692"/>
    </source>
</evidence>
<dbReference type="EMBL" id="CABFNQ020000730">
    <property type="protein sequence ID" value="CAH0028122.1"/>
    <property type="molecule type" value="Genomic_DNA"/>
</dbReference>
<dbReference type="CDD" id="cd18578">
    <property type="entry name" value="ABC_6TM_Pgp_ABCB1_D2_like"/>
    <property type="match status" value="1"/>
</dbReference>
<feature type="domain" description="ABC transporter" evidence="10">
    <location>
        <begin position="1074"/>
        <end position="1310"/>
    </location>
</feature>
<dbReference type="GO" id="GO:0005524">
    <property type="term" value="F:ATP binding"/>
    <property type="evidence" value="ECO:0007669"/>
    <property type="project" value="UniProtKB-KW"/>
</dbReference>
<dbReference type="InterPro" id="IPR003439">
    <property type="entry name" value="ABC_transporter-like_ATP-bd"/>
</dbReference>
<evidence type="ECO:0000256" key="5">
    <source>
        <dbReference type="ARBA" id="ARBA00022840"/>
    </source>
</evidence>
<feature type="domain" description="ABC transmembrane type-1" evidence="11">
    <location>
        <begin position="750"/>
        <end position="1039"/>
    </location>
</feature>
<feature type="transmembrane region" description="Helical" evidence="9">
    <location>
        <begin position="218"/>
        <end position="237"/>
    </location>
</feature>
<evidence type="ECO:0000256" key="8">
    <source>
        <dbReference type="SAM" id="MobiDB-lite"/>
    </source>
</evidence>
<dbReference type="InterPro" id="IPR036640">
    <property type="entry name" value="ABC1_TM_sf"/>
</dbReference>
<evidence type="ECO:0000259" key="11">
    <source>
        <dbReference type="PROSITE" id="PS50929"/>
    </source>
</evidence>
<proteinExistence type="inferred from homology"/>
<feature type="transmembrane region" description="Helical" evidence="9">
    <location>
        <begin position="63"/>
        <end position="87"/>
    </location>
</feature>
<keyword evidence="7 9" id="KW-0472">Membrane</keyword>
<evidence type="ECO:0000256" key="4">
    <source>
        <dbReference type="ARBA" id="ARBA00022741"/>
    </source>
</evidence>
<dbReference type="PROSITE" id="PS50929">
    <property type="entry name" value="ABC_TM1F"/>
    <property type="match status" value="2"/>
</dbReference>
<dbReference type="SUPFAM" id="SSF90123">
    <property type="entry name" value="ABC transporter transmembrane region"/>
    <property type="match status" value="2"/>
</dbReference>
<keyword evidence="6 9" id="KW-1133">Transmembrane helix</keyword>
<dbReference type="SMART" id="SM00382">
    <property type="entry name" value="AAA"/>
    <property type="match status" value="2"/>
</dbReference>
<feature type="domain" description="ABC transporter" evidence="10">
    <location>
        <begin position="395"/>
        <end position="678"/>
    </location>
</feature>
<name>A0A9N9YRP0_9HYPO</name>
<evidence type="ECO:0000256" key="1">
    <source>
        <dbReference type="ARBA" id="ARBA00004141"/>
    </source>
</evidence>
<dbReference type="OrthoDB" id="6500128at2759"/>
<evidence type="ECO:0000313" key="13">
    <source>
        <dbReference type="Proteomes" id="UP000696573"/>
    </source>
</evidence>
<feature type="transmembrane region" description="Helical" evidence="9">
    <location>
        <begin position="979"/>
        <end position="998"/>
    </location>
</feature>
<feature type="transmembrane region" description="Helical" evidence="9">
    <location>
        <begin position="895"/>
        <end position="915"/>
    </location>
</feature>
<evidence type="ECO:0000256" key="6">
    <source>
        <dbReference type="ARBA" id="ARBA00022989"/>
    </source>
</evidence>
<sequence length="1327" mass="146337">MDSKEIQTENTYSADAKTSNAPVQVTGATDLSATKQPTMAKSKREASLKDYLRIFTYAEKADVYLIIVGILASMAAGATLPILNVVFGQLVETFNDYATPGKTQDRVSFDGLLNRYALYIFVLFIGRFIFSYISKLAFSVIGIRMSAAIRLDYLKHLFAQTVEVLDRMPPGAAAGTITATANVLQIGISEKLGTLVQFMATILAAIIVAFTYSWSLTLVTGSLLVFVAIVGVVLVPFMTKKHQKTFEAEQMASSIANEAFGSIRMIMAYSAQARVGERFSKWANEAKKHGQGVAPIVALQFGLIFFGVYATFGLAFWFGTKSFREGRIESVGIIVIVLMSVMLMVLSIQGLFTPFIAVNKAMVAACEFFSVVDSPPQQSGCLKEPDVSATDDIIFRAVDFAYPSRAHVKVLDSLDLRIEAGKVTAIVGPSGSGKSTVVGLIERWYDLHGDSAANRATKEEDQAANEREAPIERSSSVPESASPVDVQLRGRVEVSGHDIFEIDLKWWRCQIGLVQQEPFLFNDTIYNNVAHGLIDSDLEAETEGQKKKLIEEACREAFADEFIQRLPDGYHTMVGESGTKLSGGQRQRISIARAIVKKPKILILDEATSSIDVRGERIVQAALERASLGRTTITIAHRLSTIQKADRIVVLRKGKVVEEGTHQSLLEIEDGVYSGLVATQNLTMHDEKHDADLQELKDIESHVSNEREDDGEATEGSTNIYKSGYKPQGLLGSFGRLLYELKSQFPLYIATVFFAMCAAEAGTPLQAYLFAKIIVVFQYVDEMDRFTTQANFWSLMWVVLAIGTGFAQFGLQFVSNHLAVYISATYRMQYFNGLIAQKVSFFDNEDNSAGTLTAKLGSDPRQLEELLGVNMAQVYMAIFNLSGSIAIAFAFGWKLALVAVCVTVPLGFLAGFYRLRHELQFEALSHAVFEESSKFAAESIGAFRTVTSLTLEDTICHRYRELLSHHATKASRKSRWTSLILAFSDSMAMACQALIFWYGGKLLGSHEYEVFNFFVCYMAVISGAEAAGLAFSYGPNAAQASAAANRILGIRESKNINEENQNGHIETAQNGIKIEFQHIWFKYPTRNISIFEDLSITIEKGQYAAFVGSSGSGKTTIISLLERFYDVNRGKIMANGTDIRSVGIDEYRKQISLVAQDPTIFQGTIRENIVLGVDTETTDEQVKTACRDASIHDFISSLPDGYNTEIGSKGVDLSGGQKQRIAIARALIRNPQLLLLDEATSSLDSESARLVQAAFEKVSKGRTMIVIAHQLSTIQNADVIFVLGEGKVLEKGNHMELLRRKRIYWNMHWIVEITIRCGLYSVSKAAF</sequence>
<evidence type="ECO:0000313" key="12">
    <source>
        <dbReference type="EMBL" id="CAH0028122.1"/>
    </source>
</evidence>
<dbReference type="Gene3D" id="3.40.50.300">
    <property type="entry name" value="P-loop containing nucleotide triphosphate hydrolases"/>
    <property type="match status" value="2"/>
</dbReference>
<dbReference type="GO" id="GO:0090374">
    <property type="term" value="P:oligopeptide export from mitochondrion"/>
    <property type="evidence" value="ECO:0007669"/>
    <property type="project" value="TreeGrafter"/>
</dbReference>
<dbReference type="SUPFAM" id="SSF52540">
    <property type="entry name" value="P-loop containing nucleoside triphosphate hydrolases"/>
    <property type="match status" value="3"/>
</dbReference>
<evidence type="ECO:0000256" key="2">
    <source>
        <dbReference type="ARBA" id="ARBA00007577"/>
    </source>
</evidence>
<protein>
    <submittedName>
        <fullName evidence="12">Uncharacterized protein</fullName>
    </submittedName>
</protein>
<feature type="domain" description="ABC transmembrane type-1" evidence="11">
    <location>
        <begin position="67"/>
        <end position="360"/>
    </location>
</feature>
<dbReference type="Pfam" id="PF00005">
    <property type="entry name" value="ABC_tran"/>
    <property type="match status" value="2"/>
</dbReference>
<feature type="transmembrane region" description="Helical" evidence="9">
    <location>
        <begin position="116"/>
        <end position="141"/>
    </location>
</feature>
<evidence type="ECO:0000256" key="9">
    <source>
        <dbReference type="SAM" id="Phobius"/>
    </source>
</evidence>
<dbReference type="PANTHER" id="PTHR43394">
    <property type="entry name" value="ATP-DEPENDENT PERMEASE MDL1, MITOCHONDRIAL"/>
    <property type="match status" value="1"/>
</dbReference>
<evidence type="ECO:0000259" key="10">
    <source>
        <dbReference type="PROSITE" id="PS50893"/>
    </source>
</evidence>
<keyword evidence="4" id="KW-0547">Nucleotide-binding</keyword>
<organism evidence="12 13">
    <name type="scientific">Clonostachys rhizophaga</name>
    <dbReference type="NCBI Taxonomy" id="160324"/>
    <lineage>
        <taxon>Eukaryota</taxon>
        <taxon>Fungi</taxon>
        <taxon>Dikarya</taxon>
        <taxon>Ascomycota</taxon>
        <taxon>Pezizomycotina</taxon>
        <taxon>Sordariomycetes</taxon>
        <taxon>Hypocreomycetidae</taxon>
        <taxon>Hypocreales</taxon>
        <taxon>Bionectriaceae</taxon>
        <taxon>Clonostachys</taxon>
    </lineage>
</organism>
<feature type="transmembrane region" description="Helical" evidence="9">
    <location>
        <begin position="790"/>
        <end position="811"/>
    </location>
</feature>
<comment type="subcellular location">
    <subcellularLocation>
        <location evidence="1">Membrane</location>
        <topology evidence="1">Multi-pass membrane protein</topology>
    </subcellularLocation>
</comment>
<dbReference type="InterPro" id="IPR039421">
    <property type="entry name" value="Type_1_exporter"/>
</dbReference>